<organism evidence="2 3">
    <name type="scientific">Aspergillus versicolor CBS 583.65</name>
    <dbReference type="NCBI Taxonomy" id="1036611"/>
    <lineage>
        <taxon>Eukaryota</taxon>
        <taxon>Fungi</taxon>
        <taxon>Dikarya</taxon>
        <taxon>Ascomycota</taxon>
        <taxon>Pezizomycotina</taxon>
        <taxon>Eurotiomycetes</taxon>
        <taxon>Eurotiomycetidae</taxon>
        <taxon>Eurotiales</taxon>
        <taxon>Aspergillaceae</taxon>
        <taxon>Aspergillus</taxon>
        <taxon>Aspergillus subgen. Nidulantes</taxon>
    </lineage>
</organism>
<evidence type="ECO:0000313" key="3">
    <source>
        <dbReference type="Proteomes" id="UP000184073"/>
    </source>
</evidence>
<dbReference type="OrthoDB" id="937291at2759"/>
<reference evidence="3" key="1">
    <citation type="journal article" date="2017" name="Genome Biol.">
        <title>Comparative genomics reveals high biological diversity and specific adaptations in the industrially and medically important fungal genus Aspergillus.</title>
        <authorList>
            <person name="de Vries R.P."/>
            <person name="Riley R."/>
            <person name="Wiebenga A."/>
            <person name="Aguilar-Osorio G."/>
            <person name="Amillis S."/>
            <person name="Uchima C.A."/>
            <person name="Anderluh G."/>
            <person name="Asadollahi M."/>
            <person name="Askin M."/>
            <person name="Barry K."/>
            <person name="Battaglia E."/>
            <person name="Bayram O."/>
            <person name="Benocci T."/>
            <person name="Braus-Stromeyer S.A."/>
            <person name="Caldana C."/>
            <person name="Canovas D."/>
            <person name="Cerqueira G.C."/>
            <person name="Chen F."/>
            <person name="Chen W."/>
            <person name="Choi C."/>
            <person name="Clum A."/>
            <person name="Dos Santos R.A."/>
            <person name="Damasio A.R."/>
            <person name="Diallinas G."/>
            <person name="Emri T."/>
            <person name="Fekete E."/>
            <person name="Flipphi M."/>
            <person name="Freyberg S."/>
            <person name="Gallo A."/>
            <person name="Gournas C."/>
            <person name="Habgood R."/>
            <person name="Hainaut M."/>
            <person name="Harispe M.L."/>
            <person name="Henrissat B."/>
            <person name="Hilden K.S."/>
            <person name="Hope R."/>
            <person name="Hossain A."/>
            <person name="Karabika E."/>
            <person name="Karaffa L."/>
            <person name="Karanyi Z."/>
            <person name="Krasevec N."/>
            <person name="Kuo A."/>
            <person name="Kusch H."/>
            <person name="LaButti K."/>
            <person name="Lagendijk E.L."/>
            <person name="Lapidus A."/>
            <person name="Levasseur A."/>
            <person name="Lindquist E."/>
            <person name="Lipzen A."/>
            <person name="Logrieco A.F."/>
            <person name="MacCabe A."/>
            <person name="Maekelae M.R."/>
            <person name="Malavazi I."/>
            <person name="Melin P."/>
            <person name="Meyer V."/>
            <person name="Mielnichuk N."/>
            <person name="Miskei M."/>
            <person name="Molnar A.P."/>
            <person name="Mule G."/>
            <person name="Ngan C.Y."/>
            <person name="Orejas M."/>
            <person name="Orosz E."/>
            <person name="Ouedraogo J.P."/>
            <person name="Overkamp K.M."/>
            <person name="Park H.-S."/>
            <person name="Perrone G."/>
            <person name="Piumi F."/>
            <person name="Punt P.J."/>
            <person name="Ram A.F."/>
            <person name="Ramon A."/>
            <person name="Rauscher S."/>
            <person name="Record E."/>
            <person name="Riano-Pachon D.M."/>
            <person name="Robert V."/>
            <person name="Roehrig J."/>
            <person name="Ruller R."/>
            <person name="Salamov A."/>
            <person name="Salih N.S."/>
            <person name="Samson R.A."/>
            <person name="Sandor E."/>
            <person name="Sanguinetti M."/>
            <person name="Schuetze T."/>
            <person name="Sepcic K."/>
            <person name="Shelest E."/>
            <person name="Sherlock G."/>
            <person name="Sophianopoulou V."/>
            <person name="Squina F.M."/>
            <person name="Sun H."/>
            <person name="Susca A."/>
            <person name="Todd R.B."/>
            <person name="Tsang A."/>
            <person name="Unkles S.E."/>
            <person name="van de Wiele N."/>
            <person name="van Rossen-Uffink D."/>
            <person name="Oliveira J.V."/>
            <person name="Vesth T.C."/>
            <person name="Visser J."/>
            <person name="Yu J.-H."/>
            <person name="Zhou M."/>
            <person name="Andersen M.R."/>
            <person name="Archer D.B."/>
            <person name="Baker S.E."/>
            <person name="Benoit I."/>
            <person name="Brakhage A.A."/>
            <person name="Braus G.H."/>
            <person name="Fischer R."/>
            <person name="Frisvad J.C."/>
            <person name="Goldman G.H."/>
            <person name="Houbraken J."/>
            <person name="Oakley B."/>
            <person name="Pocsi I."/>
            <person name="Scazzocchio C."/>
            <person name="Seiboth B."/>
            <person name="vanKuyk P.A."/>
            <person name="Wortman J."/>
            <person name="Dyer P.S."/>
            <person name="Grigoriev I.V."/>
        </authorList>
    </citation>
    <scope>NUCLEOTIDE SEQUENCE [LARGE SCALE GENOMIC DNA]</scope>
    <source>
        <strain evidence="3">CBS 583.65</strain>
    </source>
</reference>
<dbReference type="PANTHER" id="PTHR47779:SF2">
    <property type="entry name" value="SHOCK TREHALOSE SYNTHASE, PUTATIVE (AFU_ORTHOLOGUE AFUA_5G14780)-RELATED"/>
    <property type="match status" value="1"/>
</dbReference>
<dbReference type="VEuPathDB" id="FungiDB:ASPVEDRAFT_173600"/>
<dbReference type="STRING" id="1036611.A0A1L9PTQ3"/>
<accession>A0A1L9PTQ3</accession>
<evidence type="ECO:0000259" key="1">
    <source>
        <dbReference type="Pfam" id="PF21269"/>
    </source>
</evidence>
<gene>
    <name evidence="2" type="ORF">ASPVEDRAFT_173600</name>
</gene>
<dbReference type="RefSeq" id="XP_040670666.1">
    <property type="nucleotide sequence ID" value="XM_040808745.1"/>
</dbReference>
<keyword evidence="3" id="KW-1185">Reference proteome</keyword>
<protein>
    <recommendedName>
        <fullName evidence="1">Trehalose synthase N-terminal domain-containing protein</fullName>
    </recommendedName>
</protein>
<dbReference type="InterPro" id="IPR052078">
    <property type="entry name" value="Trehalose_Metab_GTase"/>
</dbReference>
<dbReference type="PANTHER" id="PTHR47779">
    <property type="entry name" value="SYNTHASE (CCG-9), PUTATIVE (AFU_ORTHOLOGUE AFUA_3G12100)-RELATED"/>
    <property type="match status" value="1"/>
</dbReference>
<dbReference type="SUPFAM" id="SSF53756">
    <property type="entry name" value="UDP-Glycosyltransferase/glycogen phosphorylase"/>
    <property type="match status" value="1"/>
</dbReference>
<dbReference type="Proteomes" id="UP000184073">
    <property type="component" value="Unassembled WGS sequence"/>
</dbReference>
<sequence length="651" mass="73362">MSSWADPPSNIVYAGISSLFTEDSSTRFAIVIRSSSELVNFFECTLPCQDRQEAATEVPILVLDKLIQYRNVFHEKIAGIALPRELSQRCPSLATKLWEVLDAVPLVIEQEKHRRAKGDQGELATFLGWDEKQMDEQADSMVRKCIRYFGVGHIPLVRLDLHGMVGVDNDFRVHLVDEMGYQRTVDDSTWRLASYYADDLKQRQAKVAFFSVTPHARPDLPTRHALIRFSRCLRVDFKWYVPRPRPQLLPIVRKVENILHCANTQGAHLAVDEELRILEWVYTTAKRYWLNDDGPLRPRSKGGADVVVISDAILSPLALISKQSDPKRPVIFENRLHVHDGSVNDTSSAEYQTWDFLRARLKDVDLLVCQEPKGLAPPLMLEKDAGYISPAIDQLDGRTKRLHDWDVTFYGREFNAICRLGGRPVIDYPHEQYILHLAQLVPDEGTLCLLDAYKKFHQRREADSPGRPVPKLLLCHSSSPNDDDRAPVYASIITHIENTMPQLAQSITIIQLRPPDQLWNVLISKAMAIVQLNDSEGIPEMLLGAAQKGKPVIVGEKCGYLSFLKEEVGAIVLDGDCTEGIAHHLLRLAADMARGKSQPGTEGSTALNARYTTVGNAVSWFYLASKLSKGEVVELGERDVYTLAEEERRDS</sequence>
<name>A0A1L9PTQ3_ASPVE</name>
<dbReference type="Pfam" id="PF21269">
    <property type="entry name" value="TreT_GT1"/>
    <property type="match status" value="1"/>
</dbReference>
<dbReference type="EMBL" id="KV878132">
    <property type="protein sequence ID" value="OJJ04904.1"/>
    <property type="molecule type" value="Genomic_DNA"/>
</dbReference>
<dbReference type="AlphaFoldDB" id="A0A1L9PTQ3"/>
<evidence type="ECO:0000313" key="2">
    <source>
        <dbReference type="EMBL" id="OJJ04904.1"/>
    </source>
</evidence>
<feature type="domain" description="Trehalose synthase N-terminal" evidence="1">
    <location>
        <begin position="224"/>
        <end position="371"/>
    </location>
</feature>
<proteinExistence type="predicted"/>
<dbReference type="GeneID" id="63724256"/>
<dbReference type="InterPro" id="IPR049438">
    <property type="entry name" value="TreT_GT1"/>
</dbReference>
<dbReference type="Gene3D" id="3.40.50.2000">
    <property type="entry name" value="Glycogen Phosphorylase B"/>
    <property type="match status" value="2"/>
</dbReference>